<reference evidence="2 3" key="1">
    <citation type="journal article" date="2018" name="Science">
        <title>The opium poppy genome and morphinan production.</title>
        <authorList>
            <person name="Guo L."/>
            <person name="Winzer T."/>
            <person name="Yang X."/>
            <person name="Li Y."/>
            <person name="Ning Z."/>
            <person name="He Z."/>
            <person name="Teodor R."/>
            <person name="Lu Y."/>
            <person name="Bowser T.A."/>
            <person name="Graham I.A."/>
            <person name="Ye K."/>
        </authorList>
    </citation>
    <scope>NUCLEOTIDE SEQUENCE [LARGE SCALE GENOMIC DNA]</scope>
    <source>
        <strain evidence="3">cv. HN1</strain>
        <tissue evidence="2">Leaves</tissue>
    </source>
</reference>
<keyword evidence="1" id="KW-1133">Transmembrane helix</keyword>
<dbReference type="Proteomes" id="UP000316621">
    <property type="component" value="Chromosome 9"/>
</dbReference>
<feature type="transmembrane region" description="Helical" evidence="1">
    <location>
        <begin position="120"/>
        <end position="138"/>
    </location>
</feature>
<gene>
    <name evidence="2" type="ORF">C5167_001258</name>
</gene>
<dbReference type="EMBL" id="CM010723">
    <property type="protein sequence ID" value="RZC77119.1"/>
    <property type="molecule type" value="Genomic_DNA"/>
</dbReference>
<evidence type="ECO:0008006" key="4">
    <source>
        <dbReference type="Google" id="ProtNLM"/>
    </source>
</evidence>
<evidence type="ECO:0000313" key="3">
    <source>
        <dbReference type="Proteomes" id="UP000316621"/>
    </source>
</evidence>
<organism evidence="2 3">
    <name type="scientific">Papaver somniferum</name>
    <name type="common">Opium poppy</name>
    <dbReference type="NCBI Taxonomy" id="3469"/>
    <lineage>
        <taxon>Eukaryota</taxon>
        <taxon>Viridiplantae</taxon>
        <taxon>Streptophyta</taxon>
        <taxon>Embryophyta</taxon>
        <taxon>Tracheophyta</taxon>
        <taxon>Spermatophyta</taxon>
        <taxon>Magnoliopsida</taxon>
        <taxon>Ranunculales</taxon>
        <taxon>Papaveraceae</taxon>
        <taxon>Papaveroideae</taxon>
        <taxon>Papaver</taxon>
    </lineage>
</organism>
<evidence type="ECO:0000256" key="1">
    <source>
        <dbReference type="SAM" id="Phobius"/>
    </source>
</evidence>
<dbReference type="AlphaFoldDB" id="A0A4Y7KYU8"/>
<evidence type="ECO:0000313" key="2">
    <source>
        <dbReference type="EMBL" id="RZC77119.1"/>
    </source>
</evidence>
<proteinExistence type="predicted"/>
<keyword evidence="3" id="KW-1185">Reference proteome</keyword>
<protein>
    <recommendedName>
        <fullName evidence="4">Transmembrane protein</fullName>
    </recommendedName>
</protein>
<accession>A0A4Y7KYU8</accession>
<dbReference type="Gramene" id="RZC77119">
    <property type="protein sequence ID" value="RZC77119"/>
    <property type="gene ID" value="C5167_001258"/>
</dbReference>
<keyword evidence="1" id="KW-0472">Membrane</keyword>
<name>A0A4Y7KYU8_PAPSO</name>
<sequence>MISFLNPNFGFQICIFLDDYDDDGGGGGGKLCSNDNGGGNRRGYRIYVLLIDDGGGTGTSSCLLSDQIPGWCGVTVDCVECWDLRTSDKSINLVKRLEMIIGLDFYYGGVWWWGSSMYGGGVVACVVVGVVGVVFLSGKTNRKLIKLSSSGKIWIVVGTNETGMFMNEESETEVHELAGDRGSKFVFPPQ</sequence>
<keyword evidence="1" id="KW-0812">Transmembrane</keyword>